<proteinExistence type="predicted"/>
<feature type="region of interest" description="Disordered" evidence="4">
    <location>
        <begin position="250"/>
        <end position="270"/>
    </location>
</feature>
<organism evidence="6 7">
    <name type="scientific">Vandammella animalimorsus</name>
    <dbReference type="NCBI Taxonomy" id="2029117"/>
    <lineage>
        <taxon>Bacteria</taxon>
        <taxon>Pseudomonadati</taxon>
        <taxon>Pseudomonadota</taxon>
        <taxon>Betaproteobacteria</taxon>
        <taxon>Burkholderiales</taxon>
        <taxon>Comamonadaceae</taxon>
        <taxon>Vandammella</taxon>
    </lineage>
</organism>
<feature type="compositionally biased region" description="Pro residues" evidence="4">
    <location>
        <begin position="261"/>
        <end position="270"/>
    </location>
</feature>
<dbReference type="AlphaFoldDB" id="A0A2A2A628"/>
<dbReference type="PANTHER" id="PTHR24171:SF8">
    <property type="entry name" value="BRCA1-ASSOCIATED RING DOMAIN PROTEIN 1"/>
    <property type="match status" value="1"/>
</dbReference>
<feature type="chain" id="PRO_5013376353" evidence="5">
    <location>
        <begin position="33"/>
        <end position="270"/>
    </location>
</feature>
<evidence type="ECO:0000256" key="5">
    <source>
        <dbReference type="SAM" id="SignalP"/>
    </source>
</evidence>
<reference evidence="6 7" key="1">
    <citation type="submission" date="2017-08" db="EMBL/GenBank/DDBJ databases">
        <title>WGS of Clinical strains of the CDC Group NO-1 linked to zoonotic infections in humans.</title>
        <authorList>
            <person name="Bernier A.-M."/>
            <person name="Bernard K."/>
        </authorList>
    </citation>
    <scope>NUCLEOTIDE SEQUENCE [LARGE SCALE GENOMIC DNA]</scope>
    <source>
        <strain evidence="6 7">NML03-0146</strain>
    </source>
</reference>
<dbReference type="SMART" id="SM00248">
    <property type="entry name" value="ANK"/>
    <property type="match status" value="6"/>
</dbReference>
<dbReference type="Proteomes" id="UP000217999">
    <property type="component" value="Unassembled WGS sequence"/>
</dbReference>
<evidence type="ECO:0000313" key="6">
    <source>
        <dbReference type="EMBL" id="PAT33980.1"/>
    </source>
</evidence>
<dbReference type="PROSITE" id="PS50297">
    <property type="entry name" value="ANK_REP_REGION"/>
    <property type="match status" value="2"/>
</dbReference>
<dbReference type="PANTHER" id="PTHR24171">
    <property type="entry name" value="ANKYRIN REPEAT DOMAIN-CONTAINING PROTEIN 39-RELATED"/>
    <property type="match status" value="1"/>
</dbReference>
<evidence type="ECO:0000256" key="2">
    <source>
        <dbReference type="ARBA" id="ARBA00023043"/>
    </source>
</evidence>
<sequence>MKQALQTPGLQRRTLAQALAGVAATLALGLLAAPEATWAQQPQQPGAKAAQVARQNEPGVERLFTAVKRDNGSAMQRLLAEGANPNVRDAASGQTPMTLALQLESLNVFNALMGSRSTNVEYRNARDESPLMMAAIRGNLDAVTRLVRQGAHVNKPQWTPLHYAASGTSEEHQVAITELLLAQHAYIDAQSPNGTTPLMMAAQYGTDAVARLLMQEGADPLMKNQLGMTAVDFARRVGRETLAKEIIRYSQQVQQRRSQPRPTPAQPAAR</sequence>
<dbReference type="RefSeq" id="WP_095550171.1">
    <property type="nucleotide sequence ID" value="NZ_NSJF01000005.1"/>
</dbReference>
<accession>A0A2A2A628</accession>
<evidence type="ECO:0000256" key="1">
    <source>
        <dbReference type="ARBA" id="ARBA00022737"/>
    </source>
</evidence>
<keyword evidence="1" id="KW-0677">Repeat</keyword>
<feature type="repeat" description="ANK" evidence="3">
    <location>
        <begin position="193"/>
        <end position="225"/>
    </location>
</feature>
<dbReference type="PROSITE" id="PS51318">
    <property type="entry name" value="TAT"/>
    <property type="match status" value="1"/>
</dbReference>
<feature type="repeat" description="ANK" evidence="3">
    <location>
        <begin position="126"/>
        <end position="154"/>
    </location>
</feature>
<evidence type="ECO:0000313" key="7">
    <source>
        <dbReference type="Proteomes" id="UP000217999"/>
    </source>
</evidence>
<keyword evidence="5" id="KW-0732">Signal</keyword>
<name>A0A2A2A628_9BURK</name>
<dbReference type="SUPFAM" id="SSF48403">
    <property type="entry name" value="Ankyrin repeat"/>
    <property type="match status" value="1"/>
</dbReference>
<evidence type="ECO:0000256" key="4">
    <source>
        <dbReference type="SAM" id="MobiDB-lite"/>
    </source>
</evidence>
<keyword evidence="2 3" id="KW-0040">ANK repeat</keyword>
<dbReference type="Gene3D" id="1.25.40.20">
    <property type="entry name" value="Ankyrin repeat-containing domain"/>
    <property type="match status" value="1"/>
</dbReference>
<evidence type="ECO:0000256" key="3">
    <source>
        <dbReference type="PROSITE-ProRule" id="PRU00023"/>
    </source>
</evidence>
<dbReference type="PROSITE" id="PS50088">
    <property type="entry name" value="ANK_REPEAT"/>
    <property type="match status" value="2"/>
</dbReference>
<comment type="caution">
    <text evidence="6">The sequence shown here is derived from an EMBL/GenBank/DDBJ whole genome shotgun (WGS) entry which is preliminary data.</text>
</comment>
<dbReference type="EMBL" id="NSJF01000005">
    <property type="protein sequence ID" value="PAT33980.1"/>
    <property type="molecule type" value="Genomic_DNA"/>
</dbReference>
<dbReference type="InterPro" id="IPR036770">
    <property type="entry name" value="Ankyrin_rpt-contain_sf"/>
</dbReference>
<protein>
    <submittedName>
        <fullName evidence="6">Uncharacterized protein</fullName>
    </submittedName>
</protein>
<dbReference type="Pfam" id="PF12796">
    <property type="entry name" value="Ank_2"/>
    <property type="match status" value="2"/>
</dbReference>
<dbReference type="InterPro" id="IPR002110">
    <property type="entry name" value="Ankyrin_rpt"/>
</dbReference>
<gene>
    <name evidence="6" type="ORF">CK620_09920</name>
</gene>
<feature type="signal peptide" evidence="5">
    <location>
        <begin position="1"/>
        <end position="32"/>
    </location>
</feature>
<dbReference type="InterPro" id="IPR006311">
    <property type="entry name" value="TAT_signal"/>
</dbReference>